<evidence type="ECO:0000313" key="7">
    <source>
        <dbReference type="EMBL" id="BBD81325.1"/>
    </source>
</evidence>
<dbReference type="GO" id="GO:0004371">
    <property type="term" value="F:glycerone kinase activity"/>
    <property type="evidence" value="ECO:0007669"/>
    <property type="project" value="InterPro"/>
</dbReference>
<keyword evidence="3 7" id="KW-0418">Kinase</keyword>
<dbReference type="Gene3D" id="1.25.40.340">
    <property type="match status" value="1"/>
</dbReference>
<evidence type="ECO:0000256" key="2">
    <source>
        <dbReference type="ARBA" id="ARBA00022741"/>
    </source>
</evidence>
<feature type="domain" description="DhaL" evidence="5">
    <location>
        <begin position="364"/>
        <end position="563"/>
    </location>
</feature>
<dbReference type="FunFam" id="3.40.50.10440:FF:000001">
    <property type="entry name" value="Dihydroxyacetone kinase, DhaK subunit"/>
    <property type="match status" value="1"/>
</dbReference>
<dbReference type="EMBL" id="AP018560">
    <property type="protein sequence ID" value="BBD81325.1"/>
    <property type="molecule type" value="Genomic_DNA"/>
</dbReference>
<dbReference type="Gene3D" id="3.40.50.10440">
    <property type="entry name" value="Dihydroxyacetone kinase, domain 1"/>
    <property type="match status" value="1"/>
</dbReference>
<dbReference type="PANTHER" id="PTHR28629">
    <property type="entry name" value="TRIOKINASE/FMN CYCLASE"/>
    <property type="match status" value="1"/>
</dbReference>
<dbReference type="InterPro" id="IPR004007">
    <property type="entry name" value="DhaL_dom"/>
</dbReference>
<dbReference type="RefSeq" id="WP_126539905.1">
    <property type="nucleotide sequence ID" value="NZ_AP018560.1"/>
</dbReference>
<keyword evidence="2" id="KW-0547">Nucleotide-binding</keyword>
<dbReference type="FunFam" id="3.30.1180.20:FF:000001">
    <property type="entry name" value="Dihydroxyacetone kinase 1"/>
    <property type="match status" value="1"/>
</dbReference>
<dbReference type="GO" id="GO:0005829">
    <property type="term" value="C:cytosol"/>
    <property type="evidence" value="ECO:0007669"/>
    <property type="project" value="TreeGrafter"/>
</dbReference>
<dbReference type="PROSITE" id="PS51480">
    <property type="entry name" value="DHAL"/>
    <property type="match status" value="1"/>
</dbReference>
<dbReference type="InterPro" id="IPR050861">
    <property type="entry name" value="Dihydroxyacetone_Kinase"/>
</dbReference>
<dbReference type="InterPro" id="IPR004006">
    <property type="entry name" value="DhaK_dom"/>
</dbReference>
<proteinExistence type="predicted"/>
<keyword evidence="8" id="KW-1185">Reference proteome</keyword>
<dbReference type="SUPFAM" id="SSF101473">
    <property type="entry name" value="DhaL-like"/>
    <property type="match status" value="1"/>
</dbReference>
<dbReference type="Gene3D" id="3.30.1180.20">
    <property type="entry name" value="Dihydroxyacetone kinase, domain 2"/>
    <property type="match status" value="1"/>
</dbReference>
<dbReference type="PANTHER" id="PTHR28629:SF4">
    <property type="entry name" value="TRIOKINASE_FMN CYCLASE"/>
    <property type="match status" value="1"/>
</dbReference>
<keyword evidence="1" id="KW-0808">Transferase</keyword>
<evidence type="ECO:0000313" key="8">
    <source>
        <dbReference type="Proteomes" id="UP000270530"/>
    </source>
</evidence>
<feature type="domain" description="DhaK" evidence="6">
    <location>
        <begin position="7"/>
        <end position="331"/>
    </location>
</feature>
<dbReference type="NCBIfam" id="TIGR02365">
    <property type="entry name" value="dha_L_ycgS"/>
    <property type="match status" value="1"/>
</dbReference>
<evidence type="ECO:0000256" key="4">
    <source>
        <dbReference type="ARBA" id="ARBA00022840"/>
    </source>
</evidence>
<evidence type="ECO:0000256" key="3">
    <source>
        <dbReference type="ARBA" id="ARBA00022777"/>
    </source>
</evidence>
<dbReference type="GO" id="GO:0019563">
    <property type="term" value="P:glycerol catabolic process"/>
    <property type="evidence" value="ECO:0007669"/>
    <property type="project" value="TreeGrafter"/>
</dbReference>
<sequence length="570" mass="57182">MKKLINDVGSVVADMLHGLVALNPRLALVEGQHIVVRADARAAADRGEVALISGGGSGHEPAHAGYVGAGMLSAAVAGEVFTSPSTDAVLAAIRAVAGPAGVLLIVKNYTGDRLNFGLAAELARAEGIAVETVIVADDVALAARGEHAGRRGLAGTVFVHKLAGAAAAAGRPLAEVAAIAREAATALGTMGVALSACTVPAAGRPGFTLGEDEIEWGLGIHGEPGVERGRLLPARAVAARLIARIVEDLDLPRGERVALLVNNLGATPPGELDIVAAAALEALATHGLLVERAWAGTFLSALDMAGVSLSLLKLDEARLRGLDAPTTARAWPAIDGRVGPVRHVHLPVPASSSTPAPAASVQGDPFMQALDAVCARLVAAEDELTVLDQRVGDGDLGQSLARGAQAVQAARATLPAAPADALRELSAIVRRVVGGTSGPLYAAMLMRAAAALETSAAADAQAWAQALEAAIAGVAEVGGAAPGERTMLDALVPALTALQTALTTGDDALRALDAAAAAAADGARASAQLMPRRGRSSYLGARALGHPDPGAHAVALWLAAIRDAFASPAA</sequence>
<dbReference type="InterPro" id="IPR012737">
    <property type="entry name" value="DhaK_L_YcgS"/>
</dbReference>
<dbReference type="KEGG" id="rbd:ALSL_2701"/>
<evidence type="ECO:0000256" key="1">
    <source>
        <dbReference type="ARBA" id="ARBA00022679"/>
    </source>
</evidence>
<reference evidence="8" key="1">
    <citation type="submission" date="2018-04" db="EMBL/GenBank/DDBJ databases">
        <authorList>
            <person name="Watanabe M."/>
            <person name="Kojima H."/>
        </authorList>
    </citation>
    <scope>NUCLEOTIDE SEQUENCE [LARGE SCALE GENOMIC DNA]</scope>
    <source>
        <strain evidence="8">Dysh456</strain>
    </source>
</reference>
<name>A0A2Z6E852_9GAMM</name>
<protein>
    <submittedName>
        <fullName evidence="7">Dihydroxyacetone kinase</fullName>
    </submittedName>
</protein>
<dbReference type="GO" id="GO:0005524">
    <property type="term" value="F:ATP binding"/>
    <property type="evidence" value="ECO:0007669"/>
    <property type="project" value="UniProtKB-KW"/>
</dbReference>
<dbReference type="Pfam" id="PF02733">
    <property type="entry name" value="Dak1"/>
    <property type="match status" value="1"/>
</dbReference>
<dbReference type="Pfam" id="PF02734">
    <property type="entry name" value="Dak2"/>
    <property type="match status" value="1"/>
</dbReference>
<reference evidence="8" key="2">
    <citation type="submission" date="2018-06" db="EMBL/GenBank/DDBJ databases">
        <title>Genome sequence of Rhodanobacteraceae bacterium strain Dysh456.</title>
        <authorList>
            <person name="Fukui M."/>
        </authorList>
    </citation>
    <scope>NUCLEOTIDE SEQUENCE [LARGE SCALE GENOMIC DNA]</scope>
    <source>
        <strain evidence="8">Dysh456</strain>
    </source>
</reference>
<dbReference type="OrthoDB" id="9806345at2"/>
<dbReference type="PROSITE" id="PS51481">
    <property type="entry name" value="DHAK"/>
    <property type="match status" value="1"/>
</dbReference>
<evidence type="ECO:0000259" key="6">
    <source>
        <dbReference type="PROSITE" id="PS51481"/>
    </source>
</evidence>
<dbReference type="SUPFAM" id="SSF82549">
    <property type="entry name" value="DAK1/DegV-like"/>
    <property type="match status" value="1"/>
</dbReference>
<dbReference type="NCBIfam" id="NF011049">
    <property type="entry name" value="PRK14479.1"/>
    <property type="match status" value="1"/>
</dbReference>
<dbReference type="InterPro" id="IPR036117">
    <property type="entry name" value="DhaL_dom_sf"/>
</dbReference>
<organism evidence="7 8">
    <name type="scientific">Aerosticca soli</name>
    <dbReference type="NCBI Taxonomy" id="2010829"/>
    <lineage>
        <taxon>Bacteria</taxon>
        <taxon>Pseudomonadati</taxon>
        <taxon>Pseudomonadota</taxon>
        <taxon>Gammaproteobacteria</taxon>
        <taxon>Lysobacterales</taxon>
        <taxon>Rhodanobacteraceae</taxon>
        <taxon>Aerosticca</taxon>
    </lineage>
</organism>
<keyword evidence="4" id="KW-0067">ATP-binding</keyword>
<evidence type="ECO:0000259" key="5">
    <source>
        <dbReference type="PROSITE" id="PS51480"/>
    </source>
</evidence>
<dbReference type="Proteomes" id="UP000270530">
    <property type="component" value="Chromosome"/>
</dbReference>
<gene>
    <name evidence="7" type="ORF">ALSL_2701</name>
</gene>
<dbReference type="FunFam" id="1.25.40.340:FF:000002">
    <property type="entry name" value="Dihydroxyacetone kinase, L subunit"/>
    <property type="match status" value="1"/>
</dbReference>
<dbReference type="SMART" id="SM01120">
    <property type="entry name" value="Dak2"/>
    <property type="match status" value="1"/>
</dbReference>
<dbReference type="AlphaFoldDB" id="A0A2Z6E852"/>
<accession>A0A2Z6E852</accession>